<evidence type="ECO:0000313" key="2">
    <source>
        <dbReference type="Proteomes" id="UP000672032"/>
    </source>
</evidence>
<evidence type="ECO:0000313" key="1">
    <source>
        <dbReference type="EMBL" id="QSZ32963.1"/>
    </source>
</evidence>
<proteinExistence type="predicted"/>
<accession>A0A8A3PD08</accession>
<organism evidence="1 2">
    <name type="scientific">Monilinia vaccinii-corymbosi</name>
    <dbReference type="NCBI Taxonomy" id="61207"/>
    <lineage>
        <taxon>Eukaryota</taxon>
        <taxon>Fungi</taxon>
        <taxon>Dikarya</taxon>
        <taxon>Ascomycota</taxon>
        <taxon>Pezizomycotina</taxon>
        <taxon>Leotiomycetes</taxon>
        <taxon>Helotiales</taxon>
        <taxon>Sclerotiniaceae</taxon>
        <taxon>Monilinia</taxon>
    </lineage>
</organism>
<gene>
    <name evidence="1" type="ORF">DSL72_002546</name>
</gene>
<protein>
    <submittedName>
        <fullName evidence="1">Uncharacterized protein</fullName>
    </submittedName>
</protein>
<keyword evidence="2" id="KW-1185">Reference proteome</keyword>
<name>A0A8A3PD08_9HELO</name>
<reference evidence="1" key="1">
    <citation type="submission" date="2020-10" db="EMBL/GenBank/DDBJ databases">
        <title>Genome Sequence of Monilinia vaccinii-corymbosi Sheds Light on Mummy Berry Disease Infection of Blueberry and Mating Type.</title>
        <authorList>
            <person name="Yow A.G."/>
            <person name="Zhang Y."/>
            <person name="Bansal K."/>
            <person name="Eacker S.M."/>
            <person name="Sullivan S."/>
            <person name="Liachko I."/>
            <person name="Cubeta M.A."/>
            <person name="Rollins J.A."/>
            <person name="Ashrafi H."/>
        </authorList>
    </citation>
    <scope>NUCLEOTIDE SEQUENCE</scope>
    <source>
        <strain evidence="1">RL-1</strain>
    </source>
</reference>
<dbReference type="AlphaFoldDB" id="A0A8A3PD08"/>
<dbReference type="EMBL" id="CP063407">
    <property type="protein sequence ID" value="QSZ32963.1"/>
    <property type="molecule type" value="Genomic_DNA"/>
</dbReference>
<sequence>MVLFCWSVSYQLSQTFPSLPMNLPHDASKEILPSAAMFTTSQLAQIKFRNPCEVWYLSRLSGLSGFLWPVTVGKPRYLRAYLRQWVNIRDVFWRSDLNQGILATLATTWHG</sequence>
<dbReference type="Proteomes" id="UP000672032">
    <property type="component" value="Chromosome 3"/>
</dbReference>